<evidence type="ECO:0000313" key="3">
    <source>
        <dbReference type="EMBL" id="KAK8955866.1"/>
    </source>
</evidence>
<protein>
    <recommendedName>
        <fullName evidence="2">UBX domain-containing protein</fullName>
    </recommendedName>
</protein>
<evidence type="ECO:0000256" key="1">
    <source>
        <dbReference type="SAM" id="MobiDB-lite"/>
    </source>
</evidence>
<feature type="compositionally biased region" description="Polar residues" evidence="1">
    <location>
        <begin position="183"/>
        <end position="192"/>
    </location>
</feature>
<feature type="domain" description="UBX" evidence="2">
    <location>
        <begin position="384"/>
        <end position="461"/>
    </location>
</feature>
<dbReference type="CDD" id="cd02958">
    <property type="entry name" value="UAS"/>
    <property type="match status" value="1"/>
</dbReference>
<dbReference type="PANTHER" id="PTHR23322:SF6">
    <property type="entry name" value="UBX DOMAIN-CONTAINING PROTEIN 7"/>
    <property type="match status" value="1"/>
</dbReference>
<dbReference type="Proteomes" id="UP001412067">
    <property type="component" value="Unassembled WGS sequence"/>
</dbReference>
<organism evidence="3 4">
    <name type="scientific">Platanthera guangdongensis</name>
    <dbReference type="NCBI Taxonomy" id="2320717"/>
    <lineage>
        <taxon>Eukaryota</taxon>
        <taxon>Viridiplantae</taxon>
        <taxon>Streptophyta</taxon>
        <taxon>Embryophyta</taxon>
        <taxon>Tracheophyta</taxon>
        <taxon>Spermatophyta</taxon>
        <taxon>Magnoliopsida</taxon>
        <taxon>Liliopsida</taxon>
        <taxon>Asparagales</taxon>
        <taxon>Orchidaceae</taxon>
        <taxon>Orchidoideae</taxon>
        <taxon>Orchideae</taxon>
        <taxon>Orchidinae</taxon>
        <taxon>Platanthera</taxon>
    </lineage>
</organism>
<dbReference type="Gene3D" id="3.40.30.10">
    <property type="entry name" value="Glutaredoxin"/>
    <property type="match status" value="1"/>
</dbReference>
<sequence length="467" mass="52912">MDTEFGAMVSKDEYLVSKFLKITTTCCRDFTSNILKDKQWNIKSAIRTFFECGSRHKESVALPLNSPSDVCSTSETFGLGSSEDDEVNDSQEDNIFDYAIEPTDLNSKGGIEAAEGQEHFTFDSCTEVVDQALNDENVVGDGQKFLCFDYYGITPTGWGSEDDDKEADEFQEQDGFEHGPDNGTMSESNSPGWLNEDSVWEEETHETNLSTLDKLTTRFMYHGSFYEAKRDASHSDRWLLVSVQSFEQFTSAMLNRETNDTIEEIFSSHFVIWQTDDGHAEGQKVCYFYNLISLPAMFILNPITGEKMCACRGLNQPEDFLEDLLRFTDSSPQQQLNPAALRENANALAHQADEEASEEEEAKERSEVVTEKPIYPPLPEEPTEKKLICKVGICLPGGKRVHRSFLKTDSTKLLWSFCSCLLEEEESRRFWFMVPSSPKLFYHQETSFAEAGLSSALLRLCFEEEGN</sequence>
<dbReference type="PROSITE" id="PS50033">
    <property type="entry name" value="UBX"/>
    <property type="match status" value="1"/>
</dbReference>
<gene>
    <name evidence="3" type="ORF">KSP40_PGU009815</name>
</gene>
<dbReference type="EMBL" id="JBBWWR010000013">
    <property type="protein sequence ID" value="KAK8955866.1"/>
    <property type="molecule type" value="Genomic_DNA"/>
</dbReference>
<dbReference type="InterPro" id="IPR036249">
    <property type="entry name" value="Thioredoxin-like_sf"/>
</dbReference>
<comment type="caution">
    <text evidence="3">The sequence shown here is derived from an EMBL/GenBank/DDBJ whole genome shotgun (WGS) entry which is preliminary data.</text>
</comment>
<dbReference type="SMART" id="SM00594">
    <property type="entry name" value="UAS"/>
    <property type="match status" value="1"/>
</dbReference>
<dbReference type="CDD" id="cd01767">
    <property type="entry name" value="UBX"/>
    <property type="match status" value="1"/>
</dbReference>
<accession>A0ABR2M052</accession>
<dbReference type="PANTHER" id="PTHR23322">
    <property type="entry name" value="FAS-ASSOCIATED PROTEIN"/>
    <property type="match status" value="1"/>
</dbReference>
<name>A0ABR2M052_9ASPA</name>
<keyword evidence="4" id="KW-1185">Reference proteome</keyword>
<evidence type="ECO:0000313" key="4">
    <source>
        <dbReference type="Proteomes" id="UP001412067"/>
    </source>
</evidence>
<dbReference type="InterPro" id="IPR001012">
    <property type="entry name" value="UBX_dom"/>
</dbReference>
<dbReference type="InterPro" id="IPR029071">
    <property type="entry name" value="Ubiquitin-like_domsf"/>
</dbReference>
<dbReference type="InterPro" id="IPR006577">
    <property type="entry name" value="UAS"/>
</dbReference>
<dbReference type="SUPFAM" id="SSF54236">
    <property type="entry name" value="Ubiquitin-like"/>
    <property type="match status" value="1"/>
</dbReference>
<dbReference type="Gene3D" id="3.10.20.90">
    <property type="entry name" value="Phosphatidylinositol 3-kinase Catalytic Subunit, Chain A, domain 1"/>
    <property type="match status" value="1"/>
</dbReference>
<feature type="region of interest" description="Disordered" evidence="1">
    <location>
        <begin position="348"/>
        <end position="378"/>
    </location>
</feature>
<evidence type="ECO:0000259" key="2">
    <source>
        <dbReference type="PROSITE" id="PS50033"/>
    </source>
</evidence>
<feature type="region of interest" description="Disordered" evidence="1">
    <location>
        <begin position="158"/>
        <end position="201"/>
    </location>
</feature>
<proteinExistence type="predicted"/>
<dbReference type="SUPFAM" id="SSF52833">
    <property type="entry name" value="Thioredoxin-like"/>
    <property type="match status" value="1"/>
</dbReference>
<reference evidence="3 4" key="1">
    <citation type="journal article" date="2022" name="Nat. Plants">
        <title>Genomes of leafy and leafless Platanthera orchids illuminate the evolution of mycoheterotrophy.</title>
        <authorList>
            <person name="Li M.H."/>
            <person name="Liu K.W."/>
            <person name="Li Z."/>
            <person name="Lu H.C."/>
            <person name="Ye Q.L."/>
            <person name="Zhang D."/>
            <person name="Wang J.Y."/>
            <person name="Li Y.F."/>
            <person name="Zhong Z.M."/>
            <person name="Liu X."/>
            <person name="Yu X."/>
            <person name="Liu D.K."/>
            <person name="Tu X.D."/>
            <person name="Liu B."/>
            <person name="Hao Y."/>
            <person name="Liao X.Y."/>
            <person name="Jiang Y.T."/>
            <person name="Sun W.H."/>
            <person name="Chen J."/>
            <person name="Chen Y.Q."/>
            <person name="Ai Y."/>
            <person name="Zhai J.W."/>
            <person name="Wu S.S."/>
            <person name="Zhou Z."/>
            <person name="Hsiao Y.Y."/>
            <person name="Wu W.L."/>
            <person name="Chen Y.Y."/>
            <person name="Lin Y.F."/>
            <person name="Hsu J.L."/>
            <person name="Li C.Y."/>
            <person name="Wang Z.W."/>
            <person name="Zhao X."/>
            <person name="Zhong W.Y."/>
            <person name="Ma X.K."/>
            <person name="Ma L."/>
            <person name="Huang J."/>
            <person name="Chen G.Z."/>
            <person name="Huang M.Z."/>
            <person name="Huang L."/>
            <person name="Peng D.H."/>
            <person name="Luo Y.B."/>
            <person name="Zou S.Q."/>
            <person name="Chen S.P."/>
            <person name="Lan S."/>
            <person name="Tsai W.C."/>
            <person name="Van de Peer Y."/>
            <person name="Liu Z.J."/>
        </authorList>
    </citation>
    <scope>NUCLEOTIDE SEQUENCE [LARGE SCALE GENOMIC DNA]</scope>
    <source>
        <strain evidence="3">Lor288</strain>
    </source>
</reference>
<dbReference type="InterPro" id="IPR050730">
    <property type="entry name" value="UBX_domain-protein"/>
</dbReference>
<feature type="compositionally biased region" description="Acidic residues" evidence="1">
    <location>
        <begin position="160"/>
        <end position="174"/>
    </location>
</feature>